<organism evidence="1">
    <name type="scientific">Arion vulgaris</name>
    <dbReference type="NCBI Taxonomy" id="1028688"/>
    <lineage>
        <taxon>Eukaryota</taxon>
        <taxon>Metazoa</taxon>
        <taxon>Spiralia</taxon>
        <taxon>Lophotrochozoa</taxon>
        <taxon>Mollusca</taxon>
        <taxon>Gastropoda</taxon>
        <taxon>Heterobranchia</taxon>
        <taxon>Euthyneura</taxon>
        <taxon>Panpulmonata</taxon>
        <taxon>Eupulmonata</taxon>
        <taxon>Stylommatophora</taxon>
        <taxon>Helicina</taxon>
        <taxon>Arionoidea</taxon>
        <taxon>Arionidae</taxon>
        <taxon>Arion</taxon>
    </lineage>
</organism>
<name>A0A0B6YWW9_9EUPU</name>
<reference evidence="1" key="1">
    <citation type="submission" date="2014-12" db="EMBL/GenBank/DDBJ databases">
        <title>Insight into the proteome of Arion vulgaris.</title>
        <authorList>
            <person name="Aradska J."/>
            <person name="Bulat T."/>
            <person name="Smidak R."/>
            <person name="Sarate P."/>
            <person name="Gangsoo J."/>
            <person name="Sialana F."/>
            <person name="Bilban M."/>
            <person name="Lubec G."/>
        </authorList>
    </citation>
    <scope>NUCLEOTIDE SEQUENCE</scope>
    <source>
        <tissue evidence="1">Skin</tissue>
    </source>
</reference>
<dbReference type="AlphaFoldDB" id="A0A0B6YWW9"/>
<evidence type="ECO:0000313" key="1">
    <source>
        <dbReference type="EMBL" id="CEK60231.1"/>
    </source>
</evidence>
<feature type="non-terminal residue" evidence="1">
    <location>
        <position position="1"/>
    </location>
</feature>
<protein>
    <submittedName>
        <fullName evidence="1">Uncharacterized protein</fullName>
    </submittedName>
</protein>
<sequence>THYCTRDNFVLDRVGLLRINKIWMQSQIRWTDHQLPKILLIGELQKCKPCSHCAQEKHFKDTLKISLKTFGINNDMGEAAKKTK</sequence>
<gene>
    <name evidence="1" type="primary">ORF38800</name>
</gene>
<accession>A0A0B6YWW9</accession>
<proteinExistence type="predicted"/>
<dbReference type="EMBL" id="HACG01013366">
    <property type="protein sequence ID" value="CEK60231.1"/>
    <property type="molecule type" value="Transcribed_RNA"/>
</dbReference>